<dbReference type="EMBL" id="CM026426">
    <property type="protein sequence ID" value="KAG0574168.1"/>
    <property type="molecule type" value="Genomic_DNA"/>
</dbReference>
<dbReference type="Proteomes" id="UP000822688">
    <property type="component" value="Chromosome V"/>
</dbReference>
<evidence type="ECO:0000313" key="1">
    <source>
        <dbReference type="EMBL" id="KAG0574168.1"/>
    </source>
</evidence>
<proteinExistence type="predicted"/>
<accession>A0A8T0HUL9</accession>
<evidence type="ECO:0000313" key="2">
    <source>
        <dbReference type="Proteomes" id="UP000822688"/>
    </source>
</evidence>
<gene>
    <name evidence="1" type="ORF">KC19_VG240100</name>
</gene>
<sequence>MFPVKTEVGDNTNLDFLQHILADLFLIVLLGWPSHKRENDFLSIARDVPVFSKVPFRCFGHSLSDVTRFIKPQLPHCIRKLVITGIKKILHKQAKQKRGTNIKISSLNRVKRADTE</sequence>
<dbReference type="AlphaFoldDB" id="A0A8T0HUL9"/>
<reference evidence="1" key="1">
    <citation type="submission" date="2020-06" db="EMBL/GenBank/DDBJ databases">
        <title>WGS assembly of Ceratodon purpureus strain R40.</title>
        <authorList>
            <person name="Carey S.B."/>
            <person name="Jenkins J."/>
            <person name="Shu S."/>
            <person name="Lovell J.T."/>
            <person name="Sreedasyam A."/>
            <person name="Maumus F."/>
            <person name="Tiley G.P."/>
            <person name="Fernandez-Pozo N."/>
            <person name="Barry K."/>
            <person name="Chen C."/>
            <person name="Wang M."/>
            <person name="Lipzen A."/>
            <person name="Daum C."/>
            <person name="Saski C.A."/>
            <person name="Payton A.C."/>
            <person name="Mcbreen J.C."/>
            <person name="Conrad R.E."/>
            <person name="Kollar L.M."/>
            <person name="Olsson S."/>
            <person name="Huttunen S."/>
            <person name="Landis J.B."/>
            <person name="Wickett N.J."/>
            <person name="Johnson M.G."/>
            <person name="Rensing S.A."/>
            <person name="Grimwood J."/>
            <person name="Schmutz J."/>
            <person name="Mcdaniel S.F."/>
        </authorList>
    </citation>
    <scope>NUCLEOTIDE SEQUENCE</scope>
    <source>
        <strain evidence="1">R40</strain>
    </source>
</reference>
<keyword evidence="2" id="KW-1185">Reference proteome</keyword>
<protein>
    <submittedName>
        <fullName evidence="1">Uncharacterized protein</fullName>
    </submittedName>
</protein>
<organism evidence="1 2">
    <name type="scientific">Ceratodon purpureus</name>
    <name type="common">Fire moss</name>
    <name type="synonym">Dicranum purpureum</name>
    <dbReference type="NCBI Taxonomy" id="3225"/>
    <lineage>
        <taxon>Eukaryota</taxon>
        <taxon>Viridiplantae</taxon>
        <taxon>Streptophyta</taxon>
        <taxon>Embryophyta</taxon>
        <taxon>Bryophyta</taxon>
        <taxon>Bryophytina</taxon>
        <taxon>Bryopsida</taxon>
        <taxon>Dicranidae</taxon>
        <taxon>Pseudoditrichales</taxon>
        <taxon>Ditrichaceae</taxon>
        <taxon>Ceratodon</taxon>
    </lineage>
</organism>
<comment type="caution">
    <text evidence="1">The sequence shown here is derived from an EMBL/GenBank/DDBJ whole genome shotgun (WGS) entry which is preliminary data.</text>
</comment>
<name>A0A8T0HUL9_CERPU</name>